<name>A0A3Q9JNQ3_9GAMM</name>
<dbReference type="PANTHER" id="PTHR37483">
    <property type="entry name" value="UPF0125 PROTEIN RATB"/>
    <property type="match status" value="1"/>
</dbReference>
<accession>A0A3Q9JNQ3</accession>
<keyword evidence="4" id="KW-1185">Reference proteome</keyword>
<dbReference type="InterPro" id="IPR016155">
    <property type="entry name" value="Mopterin_synth/thiamin_S_b"/>
</dbReference>
<organism evidence="3 4">
    <name type="scientific">Entomomonas moraniae</name>
    <dbReference type="NCBI Taxonomy" id="2213226"/>
    <lineage>
        <taxon>Bacteria</taxon>
        <taxon>Pseudomonadati</taxon>
        <taxon>Pseudomonadota</taxon>
        <taxon>Gammaproteobacteria</taxon>
        <taxon>Pseudomonadales</taxon>
        <taxon>Pseudomonadaceae</taxon>
        <taxon>Entomomonas</taxon>
    </lineage>
</organism>
<sequence>MAKLIKLEVVYALPNEQTLLAFSAPQDISIKEAIKISGILEQHSDIDLANQQVGIFSKRILNIDDHVLEDGDRIEIYRPLQVDPKEARRRRAEKVMAGSNASIINKKE</sequence>
<dbReference type="AlphaFoldDB" id="A0A3Q9JNQ3"/>
<protein>
    <recommendedName>
        <fullName evidence="2">UPF0125 protein DM558_10725</fullName>
    </recommendedName>
</protein>
<gene>
    <name evidence="3" type="ORF">DM558_10725</name>
</gene>
<dbReference type="RefSeq" id="WP_127163985.1">
    <property type="nucleotide sequence ID" value="NZ_CP029822.1"/>
</dbReference>
<dbReference type="Pfam" id="PF03658">
    <property type="entry name" value="Ub-RnfH"/>
    <property type="match status" value="1"/>
</dbReference>
<dbReference type="PANTHER" id="PTHR37483:SF1">
    <property type="entry name" value="UPF0125 PROTEIN RATB"/>
    <property type="match status" value="1"/>
</dbReference>
<comment type="similarity">
    <text evidence="1 2">Belongs to the UPF0125 (RnfH) family.</text>
</comment>
<dbReference type="InterPro" id="IPR005346">
    <property type="entry name" value="RnfH"/>
</dbReference>
<dbReference type="SUPFAM" id="SSF54285">
    <property type="entry name" value="MoaD/ThiS"/>
    <property type="match status" value="1"/>
</dbReference>
<dbReference type="NCBIfam" id="NF002490">
    <property type="entry name" value="PRK01777.1"/>
    <property type="match status" value="1"/>
</dbReference>
<dbReference type="HAMAP" id="MF_00460">
    <property type="entry name" value="UPF0125_RnfH"/>
    <property type="match status" value="1"/>
</dbReference>
<dbReference type="Proteomes" id="UP000273143">
    <property type="component" value="Chromosome"/>
</dbReference>
<dbReference type="KEGG" id="emo:DM558_10725"/>
<dbReference type="Gene3D" id="3.10.20.280">
    <property type="entry name" value="RnfH-like"/>
    <property type="match status" value="1"/>
</dbReference>
<evidence type="ECO:0000256" key="1">
    <source>
        <dbReference type="ARBA" id="ARBA00010645"/>
    </source>
</evidence>
<evidence type="ECO:0000313" key="3">
    <source>
        <dbReference type="EMBL" id="AZS51211.1"/>
    </source>
</evidence>
<evidence type="ECO:0000256" key="2">
    <source>
        <dbReference type="HAMAP-Rule" id="MF_00460"/>
    </source>
</evidence>
<dbReference type="EMBL" id="CP029822">
    <property type="protein sequence ID" value="AZS51211.1"/>
    <property type="molecule type" value="Genomic_DNA"/>
</dbReference>
<reference evidence="4" key="1">
    <citation type="submission" date="2018-06" db="EMBL/GenBank/DDBJ databases">
        <title>Complete genome of Pseudomonas insecticola strain QZS01.</title>
        <authorList>
            <person name="Wang J."/>
            <person name="Su Q."/>
        </authorList>
    </citation>
    <scope>NUCLEOTIDE SEQUENCE [LARGE SCALE GENOMIC DNA]</scope>
    <source>
        <strain evidence="4">QZS01</strain>
    </source>
</reference>
<evidence type="ECO:0000313" key="4">
    <source>
        <dbReference type="Proteomes" id="UP000273143"/>
    </source>
</evidence>
<dbReference type="InterPro" id="IPR037021">
    <property type="entry name" value="RnfH_sf"/>
</dbReference>
<proteinExistence type="inferred from homology"/>